<dbReference type="InterPro" id="IPR011892">
    <property type="entry name" value="Cyt_kin_arch"/>
</dbReference>
<dbReference type="NCBIfam" id="TIGR02173">
    <property type="entry name" value="cyt_kin_arch"/>
    <property type="match status" value="1"/>
</dbReference>
<comment type="subcellular location">
    <subcellularLocation>
        <location evidence="1 10">Cytoplasm</location>
    </subcellularLocation>
</comment>
<gene>
    <name evidence="10" type="primary">cmk</name>
    <name evidence="11" type="ordered locus">SpiGrapes_3229</name>
</gene>
<comment type="catalytic activity">
    <reaction evidence="8 10">
        <text>dCMP + ATP = dCDP + ADP</text>
        <dbReference type="Rhea" id="RHEA:25094"/>
        <dbReference type="ChEBI" id="CHEBI:30616"/>
        <dbReference type="ChEBI" id="CHEBI:57566"/>
        <dbReference type="ChEBI" id="CHEBI:58593"/>
        <dbReference type="ChEBI" id="CHEBI:456216"/>
        <dbReference type="EC" id="2.7.4.25"/>
    </reaction>
</comment>
<evidence type="ECO:0000256" key="4">
    <source>
        <dbReference type="ARBA" id="ARBA00022679"/>
    </source>
</evidence>
<evidence type="ECO:0000313" key="11">
    <source>
        <dbReference type="EMBL" id="AEV30974.1"/>
    </source>
</evidence>
<evidence type="ECO:0000256" key="8">
    <source>
        <dbReference type="ARBA" id="ARBA00047615"/>
    </source>
</evidence>
<protein>
    <recommendedName>
        <fullName evidence="10">Cytidylate kinase</fullName>
        <shortName evidence="10">CK</shortName>
        <ecNumber evidence="10">2.7.4.25</ecNumber>
    </recommendedName>
    <alternativeName>
        <fullName evidence="10">Cytidine monophosphate kinase</fullName>
        <shortName evidence="10">CMP kinase</shortName>
    </alternativeName>
</protein>
<dbReference type="HOGENOM" id="CLU_079959_1_0_12"/>
<dbReference type="RefSeq" id="WP_014271813.1">
    <property type="nucleotide sequence ID" value="NC_016633.1"/>
</dbReference>
<evidence type="ECO:0000256" key="1">
    <source>
        <dbReference type="ARBA" id="ARBA00004496"/>
    </source>
</evidence>
<dbReference type="GO" id="GO:0036430">
    <property type="term" value="F:CMP kinase activity"/>
    <property type="evidence" value="ECO:0007669"/>
    <property type="project" value="RHEA"/>
</dbReference>
<dbReference type="Pfam" id="PF13189">
    <property type="entry name" value="Cytidylate_kin2"/>
    <property type="match status" value="1"/>
</dbReference>
<evidence type="ECO:0000256" key="10">
    <source>
        <dbReference type="HAMAP-Rule" id="MF_00239"/>
    </source>
</evidence>
<dbReference type="HAMAP" id="MF_00239">
    <property type="entry name" value="Cytidyl_kinase_type2"/>
    <property type="match status" value="1"/>
</dbReference>
<dbReference type="EMBL" id="CP003155">
    <property type="protein sequence ID" value="AEV30974.1"/>
    <property type="molecule type" value="Genomic_DNA"/>
</dbReference>
<sequence length="173" mass="19678">MRIAISGKSGCGNTTVSTLVSQALDYPLINFTFRNLANEKHMDFWDFCKLAEQSDEYDKELDTRQVEMAMAQKDCVLGSRLAIWMLEQADLKVYLTASAQERASRVYKREGGSFEERLAQTMMRDKNDSARYQRIYGIDNSDTAFADLVIDTSDKDPIQVAKIIIAEVKKRLA</sequence>
<comment type="similarity">
    <text evidence="2 10">Belongs to the cytidylate kinase family. Type 2 subfamily.</text>
</comment>
<reference evidence="11 12" key="1">
    <citation type="submission" date="2011-11" db="EMBL/GenBank/DDBJ databases">
        <title>Complete sequence of Spirochaeta sp. grapes.</title>
        <authorList>
            <consortium name="US DOE Joint Genome Institute"/>
            <person name="Lucas S."/>
            <person name="Han J."/>
            <person name="Lapidus A."/>
            <person name="Cheng J.-F."/>
            <person name="Goodwin L."/>
            <person name="Pitluck S."/>
            <person name="Peters L."/>
            <person name="Ovchinnikova G."/>
            <person name="Munk A.C."/>
            <person name="Detter J.C."/>
            <person name="Han C."/>
            <person name="Tapia R."/>
            <person name="Land M."/>
            <person name="Hauser L."/>
            <person name="Kyrpides N."/>
            <person name="Ivanova N."/>
            <person name="Pagani I."/>
            <person name="Ritalahtilisa K."/>
            <person name="Loeffler F."/>
            <person name="Woyke T."/>
        </authorList>
    </citation>
    <scope>NUCLEOTIDE SEQUENCE [LARGE SCALE GENOMIC DNA]</scope>
    <source>
        <strain evidence="12">ATCC BAA-1885 / DSM 22778 / Grapes</strain>
    </source>
</reference>
<keyword evidence="7 10" id="KW-0067">ATP-binding</keyword>
<comment type="catalytic activity">
    <reaction evidence="9 10">
        <text>CMP + ATP = CDP + ADP</text>
        <dbReference type="Rhea" id="RHEA:11600"/>
        <dbReference type="ChEBI" id="CHEBI:30616"/>
        <dbReference type="ChEBI" id="CHEBI:58069"/>
        <dbReference type="ChEBI" id="CHEBI:60377"/>
        <dbReference type="ChEBI" id="CHEBI:456216"/>
        <dbReference type="EC" id="2.7.4.25"/>
    </reaction>
</comment>
<accession>G8QR39</accession>
<dbReference type="Gene3D" id="3.40.50.300">
    <property type="entry name" value="P-loop containing nucleotide triphosphate hydrolases"/>
    <property type="match status" value="1"/>
</dbReference>
<feature type="binding site" evidence="10">
    <location>
        <begin position="7"/>
        <end position="15"/>
    </location>
    <ligand>
        <name>ATP</name>
        <dbReference type="ChEBI" id="CHEBI:30616"/>
    </ligand>
</feature>
<keyword evidence="5 10" id="KW-0547">Nucleotide-binding</keyword>
<dbReference type="EC" id="2.7.4.25" evidence="10"/>
<evidence type="ECO:0000313" key="12">
    <source>
        <dbReference type="Proteomes" id="UP000005632"/>
    </source>
</evidence>
<keyword evidence="12" id="KW-1185">Reference proteome</keyword>
<name>G8QR39_SPHPG</name>
<dbReference type="SUPFAM" id="SSF52540">
    <property type="entry name" value="P-loop containing nucleoside triphosphate hydrolases"/>
    <property type="match status" value="1"/>
</dbReference>
<evidence type="ECO:0000256" key="9">
    <source>
        <dbReference type="ARBA" id="ARBA00048478"/>
    </source>
</evidence>
<keyword evidence="4 10" id="KW-0808">Transferase</keyword>
<dbReference type="OrthoDB" id="5291502at2"/>
<dbReference type="AlphaFoldDB" id="G8QR39"/>
<dbReference type="GO" id="GO:0036431">
    <property type="term" value="F:dCMP kinase activity"/>
    <property type="evidence" value="ECO:0007669"/>
    <property type="project" value="InterPro"/>
</dbReference>
<evidence type="ECO:0000256" key="7">
    <source>
        <dbReference type="ARBA" id="ARBA00022840"/>
    </source>
</evidence>
<dbReference type="InterPro" id="IPR027417">
    <property type="entry name" value="P-loop_NTPase"/>
</dbReference>
<dbReference type="KEGG" id="sgp:SpiGrapes_3229"/>
<dbReference type="eggNOG" id="COG1102">
    <property type="taxonomic scope" value="Bacteria"/>
</dbReference>
<keyword evidence="6 10" id="KW-0418">Kinase</keyword>
<evidence type="ECO:0000256" key="5">
    <source>
        <dbReference type="ARBA" id="ARBA00022741"/>
    </source>
</evidence>
<proteinExistence type="inferred from homology"/>
<organism evidence="11 12">
    <name type="scientific">Sphaerochaeta pleomorpha (strain ATCC BAA-1885 / DSM 22778 / Grapes)</name>
    <dbReference type="NCBI Taxonomy" id="158190"/>
    <lineage>
        <taxon>Bacteria</taxon>
        <taxon>Pseudomonadati</taxon>
        <taxon>Spirochaetota</taxon>
        <taxon>Spirochaetia</taxon>
        <taxon>Spirochaetales</taxon>
        <taxon>Sphaerochaetaceae</taxon>
        <taxon>Sphaerochaeta</taxon>
    </lineage>
</organism>
<evidence type="ECO:0000256" key="3">
    <source>
        <dbReference type="ARBA" id="ARBA00022490"/>
    </source>
</evidence>
<dbReference type="GO" id="GO:0006220">
    <property type="term" value="P:pyrimidine nucleotide metabolic process"/>
    <property type="evidence" value="ECO:0007669"/>
    <property type="project" value="UniProtKB-UniRule"/>
</dbReference>
<dbReference type="STRING" id="158190.SpiGrapes_3229"/>
<dbReference type="CDD" id="cd02020">
    <property type="entry name" value="CMPK"/>
    <property type="match status" value="1"/>
</dbReference>
<keyword evidence="3 10" id="KW-0963">Cytoplasm</keyword>
<dbReference type="InterPro" id="IPR011994">
    <property type="entry name" value="Cytidylate_kinase_dom"/>
</dbReference>
<evidence type="ECO:0000256" key="2">
    <source>
        <dbReference type="ARBA" id="ARBA00011005"/>
    </source>
</evidence>
<evidence type="ECO:0000256" key="6">
    <source>
        <dbReference type="ARBA" id="ARBA00022777"/>
    </source>
</evidence>
<dbReference type="Proteomes" id="UP000005632">
    <property type="component" value="Chromosome"/>
</dbReference>
<dbReference type="GO" id="GO:0005737">
    <property type="term" value="C:cytoplasm"/>
    <property type="evidence" value="ECO:0007669"/>
    <property type="project" value="UniProtKB-SubCell"/>
</dbReference>
<dbReference type="GO" id="GO:0005524">
    <property type="term" value="F:ATP binding"/>
    <property type="evidence" value="ECO:0007669"/>
    <property type="project" value="UniProtKB-UniRule"/>
</dbReference>